<evidence type="ECO:0000313" key="2">
    <source>
        <dbReference type="Proteomes" id="UP000663720"/>
    </source>
</evidence>
<sequence>MAVFSINTINPTECLDTFYFLSILQLKNIKKFKFLSSNRNSR</sequence>
<organism evidence="1 2">
    <name type="scientific">Desulfonema limicola</name>
    <dbReference type="NCBI Taxonomy" id="45656"/>
    <lineage>
        <taxon>Bacteria</taxon>
        <taxon>Pseudomonadati</taxon>
        <taxon>Thermodesulfobacteriota</taxon>
        <taxon>Desulfobacteria</taxon>
        <taxon>Desulfobacterales</taxon>
        <taxon>Desulfococcaceae</taxon>
        <taxon>Desulfonema</taxon>
    </lineage>
</organism>
<dbReference type="Proteomes" id="UP000663720">
    <property type="component" value="Chromosome"/>
</dbReference>
<proteinExistence type="predicted"/>
<name>A0A975BA02_9BACT</name>
<dbReference type="KEGG" id="dli:dnl_37640"/>
<dbReference type="AlphaFoldDB" id="A0A975BA02"/>
<reference evidence="1" key="1">
    <citation type="journal article" date="2021" name="Microb. Physiol.">
        <title>Proteogenomic Insights into the Physiology of Marine, Sulfate-Reducing, Filamentous Desulfonema limicola and Desulfonema magnum.</title>
        <authorList>
            <person name="Schnaars V."/>
            <person name="Wohlbrand L."/>
            <person name="Scheve S."/>
            <person name="Hinrichs C."/>
            <person name="Reinhardt R."/>
            <person name="Rabus R."/>
        </authorList>
    </citation>
    <scope>NUCLEOTIDE SEQUENCE</scope>
    <source>
        <strain evidence="1">5ac10</strain>
    </source>
</reference>
<evidence type="ECO:0000313" key="1">
    <source>
        <dbReference type="EMBL" id="QTA81429.1"/>
    </source>
</evidence>
<dbReference type="EMBL" id="CP061799">
    <property type="protein sequence ID" value="QTA81429.1"/>
    <property type="molecule type" value="Genomic_DNA"/>
</dbReference>
<keyword evidence="2" id="KW-1185">Reference proteome</keyword>
<gene>
    <name evidence="1" type="ORF">dnl_37640</name>
</gene>
<accession>A0A975BA02</accession>
<protein>
    <submittedName>
        <fullName evidence="1">Uncharacterized protein</fullName>
    </submittedName>
</protein>